<protein>
    <recommendedName>
        <fullName evidence="1">Glutamine amidotransferase domain-containing protein</fullName>
    </recommendedName>
</protein>
<dbReference type="InterPro" id="IPR029062">
    <property type="entry name" value="Class_I_gatase-like"/>
</dbReference>
<dbReference type="PROSITE" id="PS51273">
    <property type="entry name" value="GATASE_TYPE_1"/>
    <property type="match status" value="1"/>
</dbReference>
<dbReference type="EMBL" id="CP019445">
    <property type="protein sequence ID" value="APZ04835.1"/>
    <property type="molecule type" value="Genomic_DNA"/>
</dbReference>
<dbReference type="KEGG" id="kco:BWI95_07060"/>
<dbReference type="CDD" id="cd01741">
    <property type="entry name" value="GATase1_1"/>
    <property type="match status" value="1"/>
</dbReference>
<dbReference type="InterPro" id="IPR017926">
    <property type="entry name" value="GATASE"/>
</dbReference>
<dbReference type="RefSeq" id="WP_054802991.1">
    <property type="nucleotide sequence ID" value="NZ_CP019445.1"/>
</dbReference>
<dbReference type="Proteomes" id="UP000187148">
    <property type="component" value="Chromosome"/>
</dbReference>
<dbReference type="SUPFAM" id="SSF52317">
    <property type="entry name" value="Class I glutamine amidotransferase-like"/>
    <property type="match status" value="1"/>
</dbReference>
<sequence>MEQKSILILQMGNAPQTMRDAHGDVPLWFCQLLGCELDDVEVIRVFEGEVLPAPDPRRAAIITGSWAMVTDRLPWSEQTAAWIREAMAMEMPLFGVCYGHQLMAWALGGDVQYHKDGREAGTKTVYLNAAAAHEPLLAHLEESFPAHLTHRQTVTRLPIGVTVLGASVHDPHQIVRYGPNAFSVQFHPEMRPEIATDLLRLNRPHIEKEGGDTDSLIAGVIPAPDAAEILRRFMQEAFRQERALSLRAAS</sequence>
<gene>
    <name evidence="2" type="ORF">BWI95_07060</name>
</gene>
<dbReference type="AlphaFoldDB" id="A0A807LH89"/>
<dbReference type="Gene3D" id="3.40.50.880">
    <property type="match status" value="1"/>
</dbReference>
<dbReference type="GO" id="GO:0005829">
    <property type="term" value="C:cytosol"/>
    <property type="evidence" value="ECO:0007669"/>
    <property type="project" value="TreeGrafter"/>
</dbReference>
<dbReference type="Pfam" id="PF00117">
    <property type="entry name" value="GATase"/>
    <property type="match status" value="1"/>
</dbReference>
<evidence type="ECO:0000313" key="3">
    <source>
        <dbReference type="Proteomes" id="UP000187148"/>
    </source>
</evidence>
<organism evidence="2 3">
    <name type="scientific">Kosakonia cowanii JCM 10956 = DSM 18146</name>
    <dbReference type="NCBI Taxonomy" id="1300165"/>
    <lineage>
        <taxon>Bacteria</taxon>
        <taxon>Pseudomonadati</taxon>
        <taxon>Pseudomonadota</taxon>
        <taxon>Gammaproteobacteria</taxon>
        <taxon>Enterobacterales</taxon>
        <taxon>Enterobacteriaceae</taxon>
        <taxon>Kosakonia</taxon>
    </lineage>
</organism>
<keyword evidence="3" id="KW-1185">Reference proteome</keyword>
<proteinExistence type="predicted"/>
<dbReference type="NCBIfam" id="NF006562">
    <property type="entry name" value="PRK09065.1"/>
    <property type="match status" value="1"/>
</dbReference>
<dbReference type="PANTHER" id="PTHR42695:SF5">
    <property type="entry name" value="GLUTAMINE AMIDOTRANSFERASE YLR126C-RELATED"/>
    <property type="match status" value="1"/>
</dbReference>
<evidence type="ECO:0000259" key="1">
    <source>
        <dbReference type="Pfam" id="PF00117"/>
    </source>
</evidence>
<dbReference type="InterPro" id="IPR044992">
    <property type="entry name" value="ChyE-like"/>
</dbReference>
<reference evidence="2 3" key="1">
    <citation type="submission" date="2017-01" db="EMBL/GenBank/DDBJ databases">
        <authorList>
            <person name="Cao J.-M."/>
        </authorList>
    </citation>
    <scope>NUCLEOTIDE SEQUENCE [LARGE SCALE GENOMIC DNA]</scope>
    <source>
        <strain evidence="2 3">888-76</strain>
    </source>
</reference>
<evidence type="ECO:0000313" key="2">
    <source>
        <dbReference type="EMBL" id="APZ04835.1"/>
    </source>
</evidence>
<feature type="domain" description="Glutamine amidotransferase" evidence="1">
    <location>
        <begin position="76"/>
        <end position="193"/>
    </location>
</feature>
<dbReference type="PANTHER" id="PTHR42695">
    <property type="entry name" value="GLUTAMINE AMIDOTRANSFERASE YLR126C-RELATED"/>
    <property type="match status" value="1"/>
</dbReference>
<accession>A0A807LH89</accession>
<name>A0A807LH89_9ENTR</name>